<keyword evidence="2" id="KW-0812">Transmembrane</keyword>
<evidence type="ECO:0000256" key="2">
    <source>
        <dbReference type="SAM" id="Phobius"/>
    </source>
</evidence>
<reference evidence="3 4" key="1">
    <citation type="journal article" date="2022" name="Mar. Drugs">
        <title>Bioassay-Guided Fractionation Leads to the Detection of Cholic Acid Generated by the Rare Thalassomonas sp.</title>
        <authorList>
            <person name="Pheiffer F."/>
            <person name="Schneider Y.K."/>
            <person name="Hansen E.H."/>
            <person name="Andersen J.H."/>
            <person name="Isaksson J."/>
            <person name="Busche T."/>
            <person name="R C."/>
            <person name="Kalinowski J."/>
            <person name="Zyl L.V."/>
            <person name="Trindade M."/>
        </authorList>
    </citation>
    <scope>NUCLEOTIDE SEQUENCE [LARGE SCALE GENOMIC DNA]</scope>
    <source>
        <strain evidence="3 4">A5K-61T</strain>
    </source>
</reference>
<gene>
    <name evidence="3" type="ORF">H3N35_07760</name>
</gene>
<keyword evidence="2" id="KW-0472">Membrane</keyword>
<organism evidence="3 4">
    <name type="scientific">Thalassomonas haliotis</name>
    <dbReference type="NCBI Taxonomy" id="485448"/>
    <lineage>
        <taxon>Bacteria</taxon>
        <taxon>Pseudomonadati</taxon>
        <taxon>Pseudomonadota</taxon>
        <taxon>Gammaproteobacteria</taxon>
        <taxon>Alteromonadales</taxon>
        <taxon>Colwelliaceae</taxon>
        <taxon>Thalassomonas</taxon>
    </lineage>
</organism>
<name>A0ABY7VHX1_9GAMM</name>
<feature type="transmembrane region" description="Helical" evidence="2">
    <location>
        <begin position="42"/>
        <end position="61"/>
    </location>
</feature>
<feature type="transmembrane region" description="Helical" evidence="2">
    <location>
        <begin position="68"/>
        <end position="88"/>
    </location>
</feature>
<evidence type="ECO:0000313" key="4">
    <source>
        <dbReference type="Proteomes" id="UP001215231"/>
    </source>
</evidence>
<protein>
    <submittedName>
        <fullName evidence="3">Uncharacterized protein</fullName>
    </submittedName>
</protein>
<evidence type="ECO:0000313" key="3">
    <source>
        <dbReference type="EMBL" id="WDE13324.1"/>
    </source>
</evidence>
<accession>A0ABY7VHX1</accession>
<feature type="transmembrane region" description="Helical" evidence="2">
    <location>
        <begin position="108"/>
        <end position="128"/>
    </location>
</feature>
<dbReference type="Proteomes" id="UP001215231">
    <property type="component" value="Chromosome"/>
</dbReference>
<dbReference type="EMBL" id="CP059693">
    <property type="protein sequence ID" value="WDE13324.1"/>
    <property type="molecule type" value="Genomic_DNA"/>
</dbReference>
<sequence>MLKDNTLTTDNNKENSTSNSRGFQLNFKNSYTESYHREAAQFTWLILSQYLLIFSLFLLFTTNMLFTGFSLLVMFGYFFSVIINQVTASNKIFAALSTGFVLALAQDISITLAITTKVIFLLAPAFYFHTRLARIIYR</sequence>
<evidence type="ECO:0000256" key="1">
    <source>
        <dbReference type="SAM" id="MobiDB-lite"/>
    </source>
</evidence>
<feature type="region of interest" description="Disordered" evidence="1">
    <location>
        <begin position="1"/>
        <end position="21"/>
    </location>
</feature>
<dbReference type="RefSeq" id="WP_274053677.1">
    <property type="nucleotide sequence ID" value="NZ_CP059693.1"/>
</dbReference>
<keyword evidence="2" id="KW-1133">Transmembrane helix</keyword>
<keyword evidence="4" id="KW-1185">Reference proteome</keyword>
<proteinExistence type="predicted"/>